<dbReference type="AlphaFoldDB" id="A0A916WMM0"/>
<comment type="caution">
    <text evidence="2">The sequence shown here is derived from an EMBL/GenBank/DDBJ whole genome shotgun (WGS) entry which is preliminary data.</text>
</comment>
<feature type="transmembrane region" description="Helical" evidence="1">
    <location>
        <begin position="94"/>
        <end position="115"/>
    </location>
</feature>
<feature type="transmembrane region" description="Helical" evidence="1">
    <location>
        <begin position="37"/>
        <end position="54"/>
    </location>
</feature>
<keyword evidence="3" id="KW-1185">Reference proteome</keyword>
<feature type="transmembrane region" description="Helical" evidence="1">
    <location>
        <begin position="7"/>
        <end position="25"/>
    </location>
</feature>
<reference evidence="2" key="1">
    <citation type="journal article" date="2014" name="Int. J. Syst. Evol. Microbiol.">
        <title>Complete genome sequence of Corynebacterium casei LMG S-19264T (=DSM 44701T), isolated from a smear-ripened cheese.</title>
        <authorList>
            <consortium name="US DOE Joint Genome Institute (JGI-PGF)"/>
            <person name="Walter F."/>
            <person name="Albersmeier A."/>
            <person name="Kalinowski J."/>
            <person name="Ruckert C."/>
        </authorList>
    </citation>
    <scope>NUCLEOTIDE SEQUENCE</scope>
    <source>
        <strain evidence="2">CGMCC 1.15085</strain>
    </source>
</reference>
<evidence type="ECO:0000313" key="2">
    <source>
        <dbReference type="EMBL" id="GGB15039.1"/>
    </source>
</evidence>
<dbReference type="EMBL" id="BMHI01000001">
    <property type="protein sequence ID" value="GGB15039.1"/>
    <property type="molecule type" value="Genomic_DNA"/>
</dbReference>
<keyword evidence="1" id="KW-1133">Transmembrane helix</keyword>
<name>A0A916WMM0_9MICO</name>
<accession>A0A916WMM0</accession>
<feature type="transmembrane region" description="Helical" evidence="1">
    <location>
        <begin position="66"/>
        <end position="88"/>
    </location>
</feature>
<feature type="transmembrane region" description="Helical" evidence="1">
    <location>
        <begin position="173"/>
        <end position="197"/>
    </location>
</feature>
<sequence length="224" mass="22894">MVLTVGGAVRAAGVLLFAVVALWLFGWEGGPRDAVMAVRPVLLVAVVPAVWARLDRRLLGAVAAEWVWARAAAFVAVVAATAGVLQGWPIIIDALLAVIAGAIVAVPAWAAIAGIGRVDVSQQSVSRPVSRAAMTLVATGGVAALLAAPVAALLFTAYIQWTGCFLACQEPNRAAGLALAVIAAVLIGDVIAWGVAAWRRFPRVLTNVAAVPVIVAAVLAFLVS</sequence>
<feature type="transmembrane region" description="Helical" evidence="1">
    <location>
        <begin position="136"/>
        <end position="161"/>
    </location>
</feature>
<gene>
    <name evidence="2" type="ORF">GCM10011492_00890</name>
</gene>
<reference evidence="2" key="2">
    <citation type="submission" date="2020-09" db="EMBL/GenBank/DDBJ databases">
        <authorList>
            <person name="Sun Q."/>
            <person name="Zhou Y."/>
        </authorList>
    </citation>
    <scope>NUCLEOTIDE SEQUENCE</scope>
    <source>
        <strain evidence="2">CGMCC 1.15085</strain>
    </source>
</reference>
<dbReference type="RefSeq" id="WP_188835023.1">
    <property type="nucleotide sequence ID" value="NZ_BMHI01000001.1"/>
</dbReference>
<keyword evidence="1" id="KW-0472">Membrane</keyword>
<protein>
    <submittedName>
        <fullName evidence="2">Uncharacterized protein</fullName>
    </submittedName>
</protein>
<evidence type="ECO:0000313" key="3">
    <source>
        <dbReference type="Proteomes" id="UP000636793"/>
    </source>
</evidence>
<organism evidence="2 3">
    <name type="scientific">Flexivirga endophytica</name>
    <dbReference type="NCBI Taxonomy" id="1849103"/>
    <lineage>
        <taxon>Bacteria</taxon>
        <taxon>Bacillati</taxon>
        <taxon>Actinomycetota</taxon>
        <taxon>Actinomycetes</taxon>
        <taxon>Micrococcales</taxon>
        <taxon>Dermacoccaceae</taxon>
        <taxon>Flexivirga</taxon>
    </lineage>
</organism>
<feature type="transmembrane region" description="Helical" evidence="1">
    <location>
        <begin position="204"/>
        <end position="223"/>
    </location>
</feature>
<evidence type="ECO:0000256" key="1">
    <source>
        <dbReference type="SAM" id="Phobius"/>
    </source>
</evidence>
<dbReference type="Proteomes" id="UP000636793">
    <property type="component" value="Unassembled WGS sequence"/>
</dbReference>
<keyword evidence="1" id="KW-0812">Transmembrane</keyword>
<proteinExistence type="predicted"/>